<evidence type="ECO:0000313" key="1">
    <source>
        <dbReference type="EMBL" id="OIQ71983.1"/>
    </source>
</evidence>
<dbReference type="EMBL" id="MLJW01003472">
    <property type="protein sequence ID" value="OIQ71983.1"/>
    <property type="molecule type" value="Genomic_DNA"/>
</dbReference>
<protein>
    <recommendedName>
        <fullName evidence="2">Protein containing DUF497</fullName>
    </recommendedName>
</protein>
<reference evidence="1" key="1">
    <citation type="submission" date="2016-10" db="EMBL/GenBank/DDBJ databases">
        <title>Sequence of Gallionella enrichment culture.</title>
        <authorList>
            <person name="Poehlein A."/>
            <person name="Muehling M."/>
            <person name="Daniel R."/>
        </authorList>
    </citation>
    <scope>NUCLEOTIDE SEQUENCE</scope>
</reference>
<dbReference type="Gene3D" id="3.10.450.530">
    <property type="entry name" value="Ribonuclease toxin, BrnT, of type II toxin-antitoxin system"/>
    <property type="match status" value="1"/>
</dbReference>
<dbReference type="InterPro" id="IPR038573">
    <property type="entry name" value="BrnT_sf"/>
</dbReference>
<dbReference type="AlphaFoldDB" id="A0A1J5PW03"/>
<organism evidence="1">
    <name type="scientific">mine drainage metagenome</name>
    <dbReference type="NCBI Taxonomy" id="410659"/>
    <lineage>
        <taxon>unclassified sequences</taxon>
        <taxon>metagenomes</taxon>
        <taxon>ecological metagenomes</taxon>
    </lineage>
</organism>
<proteinExistence type="predicted"/>
<dbReference type="Pfam" id="PF04365">
    <property type="entry name" value="BrnT_toxin"/>
    <property type="match status" value="1"/>
</dbReference>
<sequence>MSTLRFEWDERKATANAKKHGVSFDEAKSVFLDERAKLIDDPDHSDDEERFVLLGLSRTLRLLVVCHCYRSEGNIIRIISARKASAHEAKSYP</sequence>
<comment type="caution">
    <text evidence="1">The sequence shown here is derived from an EMBL/GenBank/DDBJ whole genome shotgun (WGS) entry which is preliminary data.</text>
</comment>
<name>A0A1J5PW03_9ZZZZ</name>
<dbReference type="InterPro" id="IPR007460">
    <property type="entry name" value="BrnT_toxin"/>
</dbReference>
<evidence type="ECO:0008006" key="2">
    <source>
        <dbReference type="Google" id="ProtNLM"/>
    </source>
</evidence>
<accession>A0A1J5PW03</accession>
<gene>
    <name evidence="1" type="ORF">GALL_464000</name>
</gene>